<dbReference type="SUPFAM" id="SSF46689">
    <property type="entry name" value="Homeodomain-like"/>
    <property type="match status" value="1"/>
</dbReference>
<dbReference type="GO" id="GO:0045892">
    <property type="term" value="P:negative regulation of DNA-templated transcription"/>
    <property type="evidence" value="ECO:0007669"/>
    <property type="project" value="UniProtKB-ARBA"/>
</dbReference>
<dbReference type="Gene3D" id="1.10.357.10">
    <property type="entry name" value="Tetracycline Repressor, domain 2"/>
    <property type="match status" value="1"/>
</dbReference>
<evidence type="ECO:0000256" key="1">
    <source>
        <dbReference type="ARBA" id="ARBA00023015"/>
    </source>
</evidence>
<dbReference type="Proteomes" id="UP000245634">
    <property type="component" value="Unassembled WGS sequence"/>
</dbReference>
<dbReference type="Pfam" id="PF00440">
    <property type="entry name" value="TetR_N"/>
    <property type="match status" value="1"/>
</dbReference>
<evidence type="ECO:0000256" key="4">
    <source>
        <dbReference type="PROSITE-ProRule" id="PRU00335"/>
    </source>
</evidence>
<evidence type="ECO:0000256" key="2">
    <source>
        <dbReference type="ARBA" id="ARBA00023125"/>
    </source>
</evidence>
<protein>
    <submittedName>
        <fullName evidence="6">TetR family transcriptional regulator</fullName>
    </submittedName>
</protein>
<accession>A0A316DBJ7</accession>
<keyword evidence="1" id="KW-0805">Transcription regulation</keyword>
<dbReference type="RefSeq" id="WP_109687425.1">
    <property type="nucleotide sequence ID" value="NZ_QGGL01000004.1"/>
</dbReference>
<comment type="caution">
    <text evidence="6">The sequence shown here is derived from an EMBL/GenBank/DDBJ whole genome shotgun (WGS) entry which is preliminary data.</text>
</comment>
<evidence type="ECO:0000256" key="3">
    <source>
        <dbReference type="ARBA" id="ARBA00023163"/>
    </source>
</evidence>
<dbReference type="GO" id="GO:0000976">
    <property type="term" value="F:transcription cis-regulatory region binding"/>
    <property type="evidence" value="ECO:0007669"/>
    <property type="project" value="TreeGrafter"/>
</dbReference>
<dbReference type="InterPro" id="IPR001647">
    <property type="entry name" value="HTH_TetR"/>
</dbReference>
<dbReference type="AlphaFoldDB" id="A0A316DBJ7"/>
<dbReference type="InterPro" id="IPR050109">
    <property type="entry name" value="HTH-type_TetR-like_transc_reg"/>
</dbReference>
<keyword evidence="7" id="KW-1185">Reference proteome</keyword>
<sequence length="212" mass="24006">MATSRQELRAEETKRAILGAASELFAERGFDTVTMREIAKVAGCSHTTIYLYFKDKEALLHQLSMAPLQALHAQMEAILGDQAMTPEERLKFLSRIFLHFCLSQKTMYTVFFMTQTSRVDESEPTLEIQKLRNQLFGLLQQAIAGCLPVGLDDAQFLAYARIYFFTLQGIIGTYTVSEEPYERVLERLTPTFDLAMEVLLAGCRETAKTRGV</sequence>
<feature type="domain" description="HTH tetR-type" evidence="5">
    <location>
        <begin position="11"/>
        <end position="71"/>
    </location>
</feature>
<name>A0A316DBJ7_9BACL</name>
<evidence type="ECO:0000259" key="5">
    <source>
        <dbReference type="PROSITE" id="PS50977"/>
    </source>
</evidence>
<dbReference type="PANTHER" id="PTHR30055">
    <property type="entry name" value="HTH-TYPE TRANSCRIPTIONAL REGULATOR RUTR"/>
    <property type="match status" value="1"/>
</dbReference>
<evidence type="ECO:0000313" key="6">
    <source>
        <dbReference type="EMBL" id="PWK14975.1"/>
    </source>
</evidence>
<dbReference type="InterPro" id="IPR009057">
    <property type="entry name" value="Homeodomain-like_sf"/>
</dbReference>
<dbReference type="PROSITE" id="PS50977">
    <property type="entry name" value="HTH_TETR_2"/>
    <property type="match status" value="1"/>
</dbReference>
<dbReference type="PRINTS" id="PR00455">
    <property type="entry name" value="HTHTETR"/>
</dbReference>
<proteinExistence type="predicted"/>
<gene>
    <name evidence="6" type="ORF">C7459_104179</name>
</gene>
<feature type="DNA-binding region" description="H-T-H motif" evidence="4">
    <location>
        <begin position="34"/>
        <end position="53"/>
    </location>
</feature>
<dbReference type="EMBL" id="QGGL01000004">
    <property type="protein sequence ID" value="PWK14975.1"/>
    <property type="molecule type" value="Genomic_DNA"/>
</dbReference>
<dbReference type="GO" id="GO:0003700">
    <property type="term" value="F:DNA-binding transcription factor activity"/>
    <property type="evidence" value="ECO:0007669"/>
    <property type="project" value="TreeGrafter"/>
</dbReference>
<organism evidence="6 7">
    <name type="scientific">Tumebacillus permanentifrigoris</name>
    <dbReference type="NCBI Taxonomy" id="378543"/>
    <lineage>
        <taxon>Bacteria</taxon>
        <taxon>Bacillati</taxon>
        <taxon>Bacillota</taxon>
        <taxon>Bacilli</taxon>
        <taxon>Bacillales</taxon>
        <taxon>Alicyclobacillaceae</taxon>
        <taxon>Tumebacillus</taxon>
    </lineage>
</organism>
<dbReference type="FunFam" id="1.10.10.60:FF:000141">
    <property type="entry name" value="TetR family transcriptional regulator"/>
    <property type="match status" value="1"/>
</dbReference>
<keyword evidence="3" id="KW-0804">Transcription</keyword>
<reference evidence="6 7" key="1">
    <citation type="submission" date="2018-05" db="EMBL/GenBank/DDBJ databases">
        <title>Genomic Encyclopedia of Type Strains, Phase IV (KMG-IV): sequencing the most valuable type-strain genomes for metagenomic binning, comparative biology and taxonomic classification.</title>
        <authorList>
            <person name="Goeker M."/>
        </authorList>
    </citation>
    <scope>NUCLEOTIDE SEQUENCE [LARGE SCALE GENOMIC DNA]</scope>
    <source>
        <strain evidence="6 7">DSM 18773</strain>
    </source>
</reference>
<keyword evidence="2 4" id="KW-0238">DNA-binding</keyword>
<evidence type="ECO:0000313" key="7">
    <source>
        <dbReference type="Proteomes" id="UP000245634"/>
    </source>
</evidence>
<dbReference type="OrthoDB" id="9814200at2"/>
<dbReference type="PANTHER" id="PTHR30055:SF234">
    <property type="entry name" value="HTH-TYPE TRANSCRIPTIONAL REGULATOR BETI"/>
    <property type="match status" value="1"/>
</dbReference>